<dbReference type="InterPro" id="IPR000421">
    <property type="entry name" value="FA58C"/>
</dbReference>
<evidence type="ECO:0000259" key="4">
    <source>
        <dbReference type="PROSITE" id="PS50820"/>
    </source>
</evidence>
<dbReference type="PROSITE" id="PS50022">
    <property type="entry name" value="FA58C_3"/>
    <property type="match status" value="1"/>
</dbReference>
<comment type="caution">
    <text evidence="5">The sequence shown here is derived from an EMBL/GenBank/DDBJ whole genome shotgun (WGS) entry which is preliminary data.</text>
</comment>
<evidence type="ECO:0000313" key="6">
    <source>
        <dbReference type="Proteomes" id="UP001591681"/>
    </source>
</evidence>
<dbReference type="Gene3D" id="2.60.120.290">
    <property type="entry name" value="Spermadhesin, CUB domain"/>
    <property type="match status" value="1"/>
</dbReference>
<dbReference type="InterPro" id="IPR004043">
    <property type="entry name" value="LCCL"/>
</dbReference>
<keyword evidence="1" id="KW-0597">Phosphoprotein</keyword>
<protein>
    <submittedName>
        <fullName evidence="5">Uncharacterized protein</fullName>
    </submittedName>
</protein>
<feature type="domain" description="F5/8 type C" evidence="3">
    <location>
        <begin position="156"/>
        <end position="280"/>
    </location>
</feature>
<gene>
    <name evidence="5" type="ORF">ACEWY4_027893</name>
</gene>
<dbReference type="SMART" id="SM00603">
    <property type="entry name" value="LCCL"/>
    <property type="match status" value="1"/>
</dbReference>
<keyword evidence="2" id="KW-1015">Disulfide bond</keyword>
<dbReference type="InterPro" id="IPR035914">
    <property type="entry name" value="Sperma_CUB_dom_sf"/>
</dbReference>
<dbReference type="Gene3D" id="2.60.120.260">
    <property type="entry name" value="Galactose-binding domain-like"/>
    <property type="match status" value="1"/>
</dbReference>
<feature type="domain" description="LCCL" evidence="4">
    <location>
        <begin position="53"/>
        <end position="149"/>
    </location>
</feature>
<dbReference type="PANTHER" id="PTHR46806">
    <property type="entry name" value="F5/8 TYPE C DOMAIN-CONTAINING PROTEIN"/>
    <property type="match status" value="1"/>
</dbReference>
<dbReference type="InterPro" id="IPR036609">
    <property type="entry name" value="LCCL_sf"/>
</dbReference>
<dbReference type="Gene3D" id="2.170.130.20">
    <property type="entry name" value="LCCL-like domain"/>
    <property type="match status" value="1"/>
</dbReference>
<accession>A0ABD1IND1</accession>
<dbReference type="SUPFAM" id="SSF49854">
    <property type="entry name" value="Spermadhesin, CUB domain"/>
    <property type="match status" value="1"/>
</dbReference>
<dbReference type="InterPro" id="IPR050633">
    <property type="entry name" value="Neuropilin_MCO_CoagFactor"/>
</dbReference>
<proteinExistence type="predicted"/>
<dbReference type="EMBL" id="JBHFQA010000285">
    <property type="protein sequence ID" value="KAL2076513.1"/>
    <property type="molecule type" value="Genomic_DNA"/>
</dbReference>
<dbReference type="SUPFAM" id="SSF49785">
    <property type="entry name" value="Galactose-binding domain-like"/>
    <property type="match status" value="1"/>
</dbReference>
<dbReference type="Pfam" id="PF00754">
    <property type="entry name" value="F5_F8_type_C"/>
    <property type="match status" value="1"/>
</dbReference>
<dbReference type="AlphaFoldDB" id="A0ABD1IND1"/>
<dbReference type="InterPro" id="IPR008979">
    <property type="entry name" value="Galactose-bd-like_sf"/>
</dbReference>
<sequence length="280" mass="30307">MASDHIDQNSLCGKDLQIPDLIRSQGNQVTVQFMSGPHSSGRGFFLSYSTNEHPDLISCLDRGVNFTEPEFSKFCPAGCLTGFGEVSGTVPHGYRDSSVLCLAGIHAGVVSDAEGGRINVVSSKGIPHYDSTLANNVTSVTGTLSPSLVTFKTSGCYGTLGLESSVVRDTQLSASSVWTWHHGNSLGEESDNPEAQSRWGATGVRLKKAGLAWAAAHSDQQQWIQVDLKREKRVTGIITTGSALSDYQFYVSAYRVLYSHDGQDWSTYQEATSKQEKVME</sequence>
<dbReference type="Pfam" id="PF03815">
    <property type="entry name" value="LCCL"/>
    <property type="match status" value="1"/>
</dbReference>
<dbReference type="PROSITE" id="PS50820">
    <property type="entry name" value="LCCL"/>
    <property type="match status" value="1"/>
</dbReference>
<dbReference type="PANTHER" id="PTHR46806:SF3">
    <property type="entry name" value="DISCOIDIN, CUB AND LCCL DOMAIN-CONTAINING PROTEIN 2"/>
    <property type="match status" value="1"/>
</dbReference>
<evidence type="ECO:0000259" key="3">
    <source>
        <dbReference type="PROSITE" id="PS50022"/>
    </source>
</evidence>
<reference evidence="5 6" key="1">
    <citation type="submission" date="2024-09" db="EMBL/GenBank/DDBJ databases">
        <title>A chromosome-level genome assembly of Gray's grenadier anchovy, Coilia grayii.</title>
        <authorList>
            <person name="Fu Z."/>
        </authorList>
    </citation>
    <scope>NUCLEOTIDE SEQUENCE [LARGE SCALE GENOMIC DNA]</scope>
    <source>
        <strain evidence="5">G4</strain>
        <tissue evidence="5">Muscle</tissue>
    </source>
</reference>
<keyword evidence="6" id="KW-1185">Reference proteome</keyword>
<dbReference type="Proteomes" id="UP001591681">
    <property type="component" value="Unassembled WGS sequence"/>
</dbReference>
<evidence type="ECO:0000256" key="2">
    <source>
        <dbReference type="ARBA" id="ARBA00023157"/>
    </source>
</evidence>
<evidence type="ECO:0000256" key="1">
    <source>
        <dbReference type="ARBA" id="ARBA00022553"/>
    </source>
</evidence>
<evidence type="ECO:0000313" key="5">
    <source>
        <dbReference type="EMBL" id="KAL2076513.1"/>
    </source>
</evidence>
<dbReference type="PROSITE" id="PS01285">
    <property type="entry name" value="FA58C_1"/>
    <property type="match status" value="1"/>
</dbReference>
<dbReference type="SUPFAM" id="SSF69848">
    <property type="entry name" value="LCCL domain"/>
    <property type="match status" value="1"/>
</dbReference>
<name>A0ABD1IND1_9TELE</name>
<organism evidence="5 6">
    <name type="scientific">Coilia grayii</name>
    <name type="common">Gray's grenadier anchovy</name>
    <dbReference type="NCBI Taxonomy" id="363190"/>
    <lineage>
        <taxon>Eukaryota</taxon>
        <taxon>Metazoa</taxon>
        <taxon>Chordata</taxon>
        <taxon>Craniata</taxon>
        <taxon>Vertebrata</taxon>
        <taxon>Euteleostomi</taxon>
        <taxon>Actinopterygii</taxon>
        <taxon>Neopterygii</taxon>
        <taxon>Teleostei</taxon>
        <taxon>Clupei</taxon>
        <taxon>Clupeiformes</taxon>
        <taxon>Clupeoidei</taxon>
        <taxon>Engraulidae</taxon>
        <taxon>Coilinae</taxon>
        <taxon>Coilia</taxon>
    </lineage>
</organism>